<feature type="region of interest" description="Disordered" evidence="1">
    <location>
        <begin position="1"/>
        <end position="23"/>
    </location>
</feature>
<sequence>MARRPKRYTEEDFDSLEGRASKT</sequence>
<accession>A0A429MJZ5</accession>
<protein>
    <submittedName>
        <fullName evidence="2">Ribosome-associated protein</fullName>
    </submittedName>
</protein>
<evidence type="ECO:0000256" key="1">
    <source>
        <dbReference type="SAM" id="MobiDB-lite"/>
    </source>
</evidence>
<comment type="caution">
    <text evidence="2">The sequence shown here is derived from an EMBL/GenBank/DDBJ whole genome shotgun (WGS) entry which is preliminary data.</text>
</comment>
<dbReference type="Proteomes" id="UP000280073">
    <property type="component" value="Unassembled WGS sequence"/>
</dbReference>
<dbReference type="EMBL" id="RFDI01001496">
    <property type="protein sequence ID" value="RSR41619.1"/>
    <property type="molecule type" value="Genomic_DNA"/>
</dbReference>
<evidence type="ECO:0000313" key="2">
    <source>
        <dbReference type="EMBL" id="RSR41619.1"/>
    </source>
</evidence>
<reference evidence="2 3" key="1">
    <citation type="submission" date="2018-10" db="EMBL/GenBank/DDBJ databases">
        <title>GWAS and RNA-Seq identify cryptic mechanisms of antimicrobial resistance in Acinetobacter baumannii.</title>
        <authorList>
            <person name="Sahl J.W."/>
        </authorList>
    </citation>
    <scope>NUCLEOTIDE SEQUENCE [LARGE SCALE GENOMIC DNA]</scope>
    <source>
        <strain evidence="2 3">TG28175</strain>
    </source>
</reference>
<proteinExistence type="predicted"/>
<dbReference type="AlphaFoldDB" id="A0A429MJZ5"/>
<evidence type="ECO:0000313" key="3">
    <source>
        <dbReference type="Proteomes" id="UP000280073"/>
    </source>
</evidence>
<name>A0A429MJZ5_ACIBA</name>
<gene>
    <name evidence="2" type="ORF">EA686_21530</name>
</gene>
<feature type="non-terminal residue" evidence="2">
    <location>
        <position position="23"/>
    </location>
</feature>
<organism evidence="2 3">
    <name type="scientific">Acinetobacter baumannii</name>
    <dbReference type="NCBI Taxonomy" id="470"/>
    <lineage>
        <taxon>Bacteria</taxon>
        <taxon>Pseudomonadati</taxon>
        <taxon>Pseudomonadota</taxon>
        <taxon>Gammaproteobacteria</taxon>
        <taxon>Moraxellales</taxon>
        <taxon>Moraxellaceae</taxon>
        <taxon>Acinetobacter</taxon>
        <taxon>Acinetobacter calcoaceticus/baumannii complex</taxon>
    </lineage>
</organism>